<dbReference type="Pfam" id="PF05368">
    <property type="entry name" value="NmrA"/>
    <property type="match status" value="1"/>
</dbReference>
<protein>
    <submittedName>
        <fullName evidence="2">NAD(P)H dehydrogenase (Quinone)</fullName>
        <ecNumber evidence="2">1.6.5.2</ecNumber>
    </submittedName>
</protein>
<dbReference type="Gene3D" id="3.40.50.720">
    <property type="entry name" value="NAD(P)-binding Rossmann-like Domain"/>
    <property type="match status" value="1"/>
</dbReference>
<dbReference type="Gene3D" id="3.90.25.10">
    <property type="entry name" value="UDP-galactose 4-epimerase, domain 1"/>
    <property type="match status" value="1"/>
</dbReference>
<gene>
    <name evidence="2" type="ORF">HDF16_004686</name>
</gene>
<organism evidence="2 3">
    <name type="scientific">Granulicella aggregans</name>
    <dbReference type="NCBI Taxonomy" id="474949"/>
    <lineage>
        <taxon>Bacteria</taxon>
        <taxon>Pseudomonadati</taxon>
        <taxon>Acidobacteriota</taxon>
        <taxon>Terriglobia</taxon>
        <taxon>Terriglobales</taxon>
        <taxon>Acidobacteriaceae</taxon>
        <taxon>Granulicella</taxon>
    </lineage>
</organism>
<reference evidence="2 3" key="1">
    <citation type="submission" date="2020-08" db="EMBL/GenBank/DDBJ databases">
        <title>Genomic Encyclopedia of Type Strains, Phase IV (KMG-V): Genome sequencing to study the core and pangenomes of soil and plant-associated prokaryotes.</title>
        <authorList>
            <person name="Whitman W."/>
        </authorList>
    </citation>
    <scope>NUCLEOTIDE SEQUENCE [LARGE SCALE GENOMIC DNA]</scope>
    <source>
        <strain evidence="2 3">M8UP14</strain>
    </source>
</reference>
<dbReference type="PANTHER" id="PTHR47129">
    <property type="entry name" value="QUINONE OXIDOREDUCTASE 2"/>
    <property type="match status" value="1"/>
</dbReference>
<keyword evidence="2" id="KW-0560">Oxidoreductase</keyword>
<dbReference type="EC" id="1.6.5.2" evidence="2"/>
<dbReference type="CDD" id="cd05269">
    <property type="entry name" value="TMR_SDR_a"/>
    <property type="match status" value="1"/>
</dbReference>
<evidence type="ECO:0000313" key="3">
    <source>
        <dbReference type="Proteomes" id="UP000540989"/>
    </source>
</evidence>
<dbReference type="InterPro" id="IPR036291">
    <property type="entry name" value="NAD(P)-bd_dom_sf"/>
</dbReference>
<dbReference type="SUPFAM" id="SSF51735">
    <property type="entry name" value="NAD(P)-binding Rossmann-fold domains"/>
    <property type="match status" value="1"/>
</dbReference>
<dbReference type="PANTHER" id="PTHR47129:SF1">
    <property type="entry name" value="NMRA-LIKE DOMAIN-CONTAINING PROTEIN"/>
    <property type="match status" value="1"/>
</dbReference>
<proteinExistence type="predicted"/>
<sequence length="284" mass="29454">MIVVTGATGKLGSLVVKALLERVPAGEIVAAVRSVEKAASLKSLGVQVREADYARPETLVAAFAGAEKLLLISSNVLGEERVKQHKTAIDAAVKAGVKLIAYTSVLGADTSKLIVAKDHLATEKAIAASGLKYVFLRNGWYLENYTENLGPALEHGAILGSAKDGRFSAAARADYADAAAVVLTADGHENKVYELAGDSSFSLSELAAEVSKASGKTVVYQDLPEEAYAGALKGFGLPAPIAEMLAHSDVCASEGELESKSRDLSTLLGRPTTTLANAVASAVK</sequence>
<dbReference type="EMBL" id="JACHIP010000008">
    <property type="protein sequence ID" value="MBB5059952.1"/>
    <property type="molecule type" value="Genomic_DNA"/>
</dbReference>
<evidence type="ECO:0000313" key="2">
    <source>
        <dbReference type="EMBL" id="MBB5059952.1"/>
    </source>
</evidence>
<feature type="domain" description="NmrA-like" evidence="1">
    <location>
        <begin position="2"/>
        <end position="255"/>
    </location>
</feature>
<comment type="caution">
    <text evidence="2">The sequence shown here is derived from an EMBL/GenBank/DDBJ whole genome shotgun (WGS) entry which is preliminary data.</text>
</comment>
<dbReference type="AlphaFoldDB" id="A0A7W7ZHI1"/>
<dbReference type="InterPro" id="IPR008030">
    <property type="entry name" value="NmrA-like"/>
</dbReference>
<dbReference type="GO" id="GO:0003955">
    <property type="term" value="F:NAD(P)H dehydrogenase (quinone) activity"/>
    <property type="evidence" value="ECO:0007669"/>
    <property type="project" value="UniProtKB-EC"/>
</dbReference>
<dbReference type="InterPro" id="IPR052718">
    <property type="entry name" value="NmrA-type_oxidoreductase"/>
</dbReference>
<dbReference type="RefSeq" id="WP_184221937.1">
    <property type="nucleotide sequence ID" value="NZ_JACHIP010000008.1"/>
</dbReference>
<keyword evidence="3" id="KW-1185">Reference proteome</keyword>
<evidence type="ECO:0000259" key="1">
    <source>
        <dbReference type="Pfam" id="PF05368"/>
    </source>
</evidence>
<name>A0A7W7ZHI1_9BACT</name>
<accession>A0A7W7ZHI1</accession>
<dbReference type="Proteomes" id="UP000540989">
    <property type="component" value="Unassembled WGS sequence"/>
</dbReference>